<protein>
    <recommendedName>
        <fullName evidence="14">Olfactory receptor</fullName>
    </recommendedName>
</protein>
<evidence type="ECO:0000256" key="8">
    <source>
        <dbReference type="ARBA" id="ARBA00023136"/>
    </source>
</evidence>
<sequence>MSNVTFTLEAYRRIHDQRFIFAAVLTLLYPVIIFGNLLIIYVVSVERTLHKPMYILICNLACINLYGGSSLAPFIVANFLSGTFQISWVACFIQIFYINTYGGCEIMNLMMMAFDRYISICFPLNYKNIMSPAVICICIICIWLIPLGRVTITLSITASLNICGNVIEKVYCDNYSVVKLACSDASANNIYGATVTIIYVFLPFFVIIYSYIRIILICLHLTRKGQTKVMNTCTPHLLSISTFFIGCAFELYQSRFDMSHVPYAGRVVLSLYFLILSPVLNPVIYGARTEKINEAIKMKVQNFFTNQNMTV</sequence>
<comment type="subcellular location">
    <subcellularLocation>
        <location evidence="1 14">Cell membrane</location>
        <topology evidence="1 14">Multi-pass membrane protein</topology>
    </subcellularLocation>
</comment>
<dbReference type="Proteomes" id="UP001591681">
    <property type="component" value="Unassembled WGS sequence"/>
</dbReference>
<evidence type="ECO:0000256" key="9">
    <source>
        <dbReference type="ARBA" id="ARBA00023157"/>
    </source>
</evidence>
<organism evidence="16 17">
    <name type="scientific">Coilia grayii</name>
    <name type="common">Gray's grenadier anchovy</name>
    <dbReference type="NCBI Taxonomy" id="363190"/>
    <lineage>
        <taxon>Eukaryota</taxon>
        <taxon>Metazoa</taxon>
        <taxon>Chordata</taxon>
        <taxon>Craniata</taxon>
        <taxon>Vertebrata</taxon>
        <taxon>Euteleostomi</taxon>
        <taxon>Actinopterygii</taxon>
        <taxon>Neopterygii</taxon>
        <taxon>Teleostei</taxon>
        <taxon>Clupei</taxon>
        <taxon>Clupeiformes</taxon>
        <taxon>Clupeoidei</taxon>
        <taxon>Engraulidae</taxon>
        <taxon>Coilinae</taxon>
        <taxon>Coilia</taxon>
    </lineage>
</organism>
<keyword evidence="5 14" id="KW-0552">Olfaction</keyword>
<dbReference type="InterPro" id="IPR017452">
    <property type="entry name" value="GPCR_Rhodpsn_7TM"/>
</dbReference>
<gene>
    <name evidence="16" type="ORF">ACEWY4_008555</name>
</gene>
<evidence type="ECO:0000259" key="15">
    <source>
        <dbReference type="PROSITE" id="PS50262"/>
    </source>
</evidence>
<feature type="transmembrane region" description="Helical" evidence="14">
    <location>
        <begin position="54"/>
        <end position="80"/>
    </location>
</feature>
<dbReference type="GO" id="GO:0004930">
    <property type="term" value="F:G protein-coupled receptor activity"/>
    <property type="evidence" value="ECO:0007669"/>
    <property type="project" value="UniProtKB-KW"/>
</dbReference>
<dbReference type="PROSITE" id="PS00237">
    <property type="entry name" value="G_PROTEIN_RECEP_F1_1"/>
    <property type="match status" value="1"/>
</dbReference>
<dbReference type="GO" id="GO:0007608">
    <property type="term" value="P:sensory perception of smell"/>
    <property type="evidence" value="ECO:0007669"/>
    <property type="project" value="UniProtKB-KW"/>
</dbReference>
<dbReference type="FunFam" id="1.20.1070.10:FF:000024">
    <property type="entry name" value="Olfactory receptor"/>
    <property type="match status" value="1"/>
</dbReference>
<dbReference type="AlphaFoldDB" id="A0ABD1KBB2"/>
<evidence type="ECO:0000256" key="4">
    <source>
        <dbReference type="ARBA" id="ARBA00022692"/>
    </source>
</evidence>
<dbReference type="InterPro" id="IPR000725">
    <property type="entry name" value="Olfact_rcpt"/>
</dbReference>
<evidence type="ECO:0000313" key="17">
    <source>
        <dbReference type="Proteomes" id="UP001591681"/>
    </source>
</evidence>
<keyword evidence="8 14" id="KW-0472">Membrane</keyword>
<feature type="transmembrane region" description="Helical" evidence="14">
    <location>
        <begin position="264"/>
        <end position="287"/>
    </location>
</feature>
<evidence type="ECO:0000256" key="10">
    <source>
        <dbReference type="ARBA" id="ARBA00023170"/>
    </source>
</evidence>
<evidence type="ECO:0000313" key="16">
    <source>
        <dbReference type="EMBL" id="KAL2096407.1"/>
    </source>
</evidence>
<dbReference type="PROSITE" id="PS50262">
    <property type="entry name" value="G_PROTEIN_RECEP_F1_2"/>
    <property type="match status" value="1"/>
</dbReference>
<proteinExistence type="inferred from homology"/>
<dbReference type="PANTHER" id="PTHR26451:SF885">
    <property type="entry name" value="OLFACTORY RECEPTOR"/>
    <property type="match status" value="1"/>
</dbReference>
<evidence type="ECO:0000256" key="7">
    <source>
        <dbReference type="ARBA" id="ARBA00023040"/>
    </source>
</evidence>
<evidence type="ECO:0000256" key="14">
    <source>
        <dbReference type="RuleBase" id="RU363047"/>
    </source>
</evidence>
<dbReference type="InterPro" id="IPR052921">
    <property type="entry name" value="GPCR1_Superfamily_Member"/>
</dbReference>
<dbReference type="InterPro" id="IPR000276">
    <property type="entry name" value="GPCR_Rhodpsn"/>
</dbReference>
<keyword evidence="3 14" id="KW-0716">Sensory transduction</keyword>
<dbReference type="EMBL" id="JBHFQA010000007">
    <property type="protein sequence ID" value="KAL2096407.1"/>
    <property type="molecule type" value="Genomic_DNA"/>
</dbReference>
<reference evidence="16 17" key="1">
    <citation type="submission" date="2024-09" db="EMBL/GenBank/DDBJ databases">
        <title>A chromosome-level genome assembly of Gray's grenadier anchovy, Coilia grayii.</title>
        <authorList>
            <person name="Fu Z."/>
        </authorList>
    </citation>
    <scope>NUCLEOTIDE SEQUENCE [LARGE SCALE GENOMIC DNA]</scope>
    <source>
        <strain evidence="16">G4</strain>
        <tissue evidence="16">Muscle</tissue>
    </source>
</reference>
<evidence type="ECO:0000256" key="1">
    <source>
        <dbReference type="ARBA" id="ARBA00004651"/>
    </source>
</evidence>
<evidence type="ECO:0000256" key="13">
    <source>
        <dbReference type="RuleBase" id="RU000688"/>
    </source>
</evidence>
<keyword evidence="12 13" id="KW-0807">Transducer</keyword>
<feature type="transmembrane region" description="Helical" evidence="14">
    <location>
        <begin position="233"/>
        <end position="252"/>
    </location>
</feature>
<evidence type="ECO:0000256" key="3">
    <source>
        <dbReference type="ARBA" id="ARBA00022606"/>
    </source>
</evidence>
<comment type="similarity">
    <text evidence="13">Belongs to the G-protein coupled receptor 1 family.</text>
</comment>
<feature type="transmembrane region" description="Helical" evidence="14">
    <location>
        <begin position="86"/>
        <end position="104"/>
    </location>
</feature>
<dbReference type="Pfam" id="PF13853">
    <property type="entry name" value="7tm_4"/>
    <property type="match status" value="1"/>
</dbReference>
<evidence type="ECO:0000256" key="11">
    <source>
        <dbReference type="ARBA" id="ARBA00023180"/>
    </source>
</evidence>
<feature type="transmembrane region" description="Helical" evidence="14">
    <location>
        <begin position="125"/>
        <end position="145"/>
    </location>
</feature>
<comment type="caution">
    <text evidence="16">The sequence shown here is derived from an EMBL/GenBank/DDBJ whole genome shotgun (WGS) entry which is preliminary data.</text>
</comment>
<keyword evidence="17" id="KW-1185">Reference proteome</keyword>
<dbReference type="Gene3D" id="1.20.1070.10">
    <property type="entry name" value="Rhodopsin 7-helix transmembrane proteins"/>
    <property type="match status" value="1"/>
</dbReference>
<dbReference type="PANTHER" id="PTHR26451">
    <property type="entry name" value="G_PROTEIN_RECEP_F1_2 DOMAIN-CONTAINING PROTEIN"/>
    <property type="match status" value="1"/>
</dbReference>
<dbReference type="SUPFAM" id="SSF81321">
    <property type="entry name" value="Family A G protein-coupled receptor-like"/>
    <property type="match status" value="1"/>
</dbReference>
<dbReference type="PRINTS" id="PR00245">
    <property type="entry name" value="OLFACTORYR"/>
</dbReference>
<evidence type="ECO:0000256" key="6">
    <source>
        <dbReference type="ARBA" id="ARBA00022989"/>
    </source>
</evidence>
<accession>A0ABD1KBB2</accession>
<dbReference type="PRINTS" id="PR00237">
    <property type="entry name" value="GPCRRHODOPSN"/>
</dbReference>
<dbReference type="GO" id="GO:0005886">
    <property type="term" value="C:plasma membrane"/>
    <property type="evidence" value="ECO:0007669"/>
    <property type="project" value="UniProtKB-SubCell"/>
</dbReference>
<feature type="domain" description="G-protein coupled receptors family 1 profile" evidence="15">
    <location>
        <begin position="35"/>
        <end position="285"/>
    </location>
</feature>
<feature type="transmembrane region" description="Helical" evidence="14">
    <location>
        <begin position="20"/>
        <end position="42"/>
    </location>
</feature>
<keyword evidence="10 13" id="KW-0675">Receptor</keyword>
<evidence type="ECO:0000256" key="2">
    <source>
        <dbReference type="ARBA" id="ARBA00022475"/>
    </source>
</evidence>
<keyword evidence="4 13" id="KW-0812">Transmembrane</keyword>
<keyword evidence="7 13" id="KW-0297">G-protein coupled receptor</keyword>
<name>A0ABD1KBB2_9TELE</name>
<feature type="transmembrane region" description="Helical" evidence="14">
    <location>
        <begin position="190"/>
        <end position="212"/>
    </location>
</feature>
<keyword evidence="2 14" id="KW-1003">Cell membrane</keyword>
<evidence type="ECO:0000256" key="12">
    <source>
        <dbReference type="ARBA" id="ARBA00023224"/>
    </source>
</evidence>
<evidence type="ECO:0000256" key="5">
    <source>
        <dbReference type="ARBA" id="ARBA00022725"/>
    </source>
</evidence>
<keyword evidence="9" id="KW-1015">Disulfide bond</keyword>
<keyword evidence="11" id="KW-0325">Glycoprotein</keyword>
<keyword evidence="6 14" id="KW-1133">Transmembrane helix</keyword>